<dbReference type="eggNOG" id="COG4585">
    <property type="taxonomic scope" value="Bacteria"/>
</dbReference>
<dbReference type="Proteomes" id="UP000003280">
    <property type="component" value="Unassembled WGS sequence"/>
</dbReference>
<proteinExistence type="predicted"/>
<sequence length="388" mass="44572">MYKRLIRILTFHILIIIFWGVLFSFGDLTENLKIVELAFYMLMVTALVIFYTEISNKDKTSVASLLNIISLGAIAAIPIKGIECKIILIAISLISTGIYIKKYFIYKNIKGINIIPISNNSVSIFAVAMGILIGTLAYLFDIDRLSIGIIYNILIIVFEMLLIFSIRERENNYEKIYKMYYLSDYISKERDEFARVIHDEIIQDIYATKNYLSLKEPNIPLTKEVLTDLEIKSRKLMKFYQSNIFEGGSIDISLEEVVENIKSLYRDKNLEVNIEVSDEIKSLKDENIKRLILIITRELVNNVYKHSNGSYLNYKIFKNGKDICINLESNGAVSKDILNIEKSTRGVMVLKLLVESNSGKINYNLEKDLLSTTVKLEVEDENSIARRS</sequence>
<keyword evidence="1" id="KW-0812">Transmembrane</keyword>
<dbReference type="HOGENOM" id="CLU_711234_0_0_9"/>
<dbReference type="AlphaFoldDB" id="E0NLW7"/>
<gene>
    <name evidence="2" type="ORF">HMPREF9225_1067</name>
</gene>
<evidence type="ECO:0000313" key="2">
    <source>
        <dbReference type="EMBL" id="EFM25178.1"/>
    </source>
</evidence>
<accession>E0NLW7</accession>
<dbReference type="OrthoDB" id="9781904at2"/>
<feature type="transmembrane region" description="Helical" evidence="1">
    <location>
        <begin position="117"/>
        <end position="139"/>
    </location>
</feature>
<feature type="transmembrane region" description="Helical" evidence="1">
    <location>
        <begin position="145"/>
        <end position="166"/>
    </location>
</feature>
<feature type="transmembrane region" description="Helical" evidence="1">
    <location>
        <begin position="5"/>
        <end position="25"/>
    </location>
</feature>
<comment type="caution">
    <text evidence="2">The sequence shown here is derived from an EMBL/GenBank/DDBJ whole genome shotgun (WGS) entry which is preliminary data.</text>
</comment>
<keyword evidence="1" id="KW-1133">Transmembrane helix</keyword>
<feature type="transmembrane region" description="Helical" evidence="1">
    <location>
        <begin position="61"/>
        <end position="80"/>
    </location>
</feature>
<dbReference type="InterPro" id="IPR036890">
    <property type="entry name" value="HATPase_C_sf"/>
</dbReference>
<name>E0NLW7_9FIRM</name>
<dbReference type="EMBL" id="AEEH01000043">
    <property type="protein sequence ID" value="EFM25178.1"/>
    <property type="molecule type" value="Genomic_DNA"/>
</dbReference>
<feature type="transmembrane region" description="Helical" evidence="1">
    <location>
        <begin position="37"/>
        <end position="54"/>
    </location>
</feature>
<dbReference type="STRING" id="862517.HMPREF9225_1067"/>
<keyword evidence="3" id="KW-1185">Reference proteome</keyword>
<keyword evidence="1" id="KW-0472">Membrane</keyword>
<evidence type="ECO:0000313" key="3">
    <source>
        <dbReference type="Proteomes" id="UP000003280"/>
    </source>
</evidence>
<protein>
    <recommendedName>
        <fullName evidence="4">Histidine kinase</fullName>
    </recommendedName>
</protein>
<reference evidence="2 3" key="1">
    <citation type="submission" date="2010-07" db="EMBL/GenBank/DDBJ databases">
        <authorList>
            <person name="Muzny D."/>
            <person name="Qin X."/>
            <person name="Deng J."/>
            <person name="Jiang H."/>
            <person name="Liu Y."/>
            <person name="Qu J."/>
            <person name="Song X.-Z."/>
            <person name="Zhang L."/>
            <person name="Thornton R."/>
            <person name="Coyle M."/>
            <person name="Francisco L."/>
            <person name="Jackson L."/>
            <person name="Javaid M."/>
            <person name="Korchina V."/>
            <person name="Kovar C."/>
            <person name="Mata R."/>
            <person name="Mathew T."/>
            <person name="Ngo R."/>
            <person name="Nguyen L."/>
            <person name="Nguyen N."/>
            <person name="Okwuonu G."/>
            <person name="Ongeri F."/>
            <person name="Pham C."/>
            <person name="Simmons D."/>
            <person name="Wilczek-Boney K."/>
            <person name="Hale W."/>
            <person name="Jakkamsetti A."/>
            <person name="Pham P."/>
            <person name="Ruth R."/>
            <person name="San Lucas F."/>
            <person name="Warren J."/>
            <person name="Zhang J."/>
            <person name="Zhao Z."/>
            <person name="Zhou C."/>
            <person name="Zhu D."/>
            <person name="Lee S."/>
            <person name="Bess C."/>
            <person name="Blankenburg K."/>
            <person name="Forbes L."/>
            <person name="Fu Q."/>
            <person name="Gubbala S."/>
            <person name="Hirani K."/>
            <person name="Jayaseelan J.C."/>
            <person name="Lara F."/>
            <person name="Munidasa M."/>
            <person name="Palculict T."/>
            <person name="Patil S."/>
            <person name="Pu L.-L."/>
            <person name="Saada N."/>
            <person name="Tang L."/>
            <person name="Weissenberger G."/>
            <person name="Zhu Y."/>
            <person name="Hemphill L."/>
            <person name="Shang Y."/>
            <person name="Youmans B."/>
            <person name="Ayvaz T."/>
            <person name="Ross M."/>
            <person name="Santibanez J."/>
            <person name="Aqrawi P."/>
            <person name="Gross S."/>
            <person name="Joshi V."/>
            <person name="Fowler G."/>
            <person name="Nazareth L."/>
            <person name="Reid J."/>
            <person name="Worley K."/>
            <person name="Petrosino J."/>
            <person name="Highlander S."/>
            <person name="Gibbs R."/>
        </authorList>
    </citation>
    <scope>NUCLEOTIDE SEQUENCE [LARGE SCALE GENOMIC DNA]</scope>
    <source>
        <strain evidence="2 3">ATCC BAA-1640</strain>
    </source>
</reference>
<evidence type="ECO:0000256" key="1">
    <source>
        <dbReference type="SAM" id="Phobius"/>
    </source>
</evidence>
<organism evidence="2 3">
    <name type="scientific">Peptoniphilus duerdenii ATCC BAA-1640</name>
    <dbReference type="NCBI Taxonomy" id="862517"/>
    <lineage>
        <taxon>Bacteria</taxon>
        <taxon>Bacillati</taxon>
        <taxon>Bacillota</taxon>
        <taxon>Tissierellia</taxon>
        <taxon>Tissierellales</taxon>
        <taxon>Peptoniphilaceae</taxon>
        <taxon>Peptoniphilus</taxon>
    </lineage>
</organism>
<dbReference type="Gene3D" id="3.30.565.10">
    <property type="entry name" value="Histidine kinase-like ATPase, C-terminal domain"/>
    <property type="match status" value="1"/>
</dbReference>
<evidence type="ECO:0008006" key="4">
    <source>
        <dbReference type="Google" id="ProtNLM"/>
    </source>
</evidence>
<feature type="transmembrane region" description="Helical" evidence="1">
    <location>
        <begin position="86"/>
        <end position="105"/>
    </location>
</feature>